<feature type="region of interest" description="Disordered" evidence="1">
    <location>
        <begin position="64"/>
        <end position="85"/>
    </location>
</feature>
<evidence type="ECO:0000256" key="1">
    <source>
        <dbReference type="SAM" id="MobiDB-lite"/>
    </source>
</evidence>
<name>A0A117QWS0_9ACTN</name>
<sequence>MLLNDAKLVDSDGFEIPLQFVSDGETAQYVVEFAIPDDFDLPDHPGTVDITVEVGNSSPTSFTKPAALPIEWPDSASASAGSAQQ</sequence>
<dbReference type="STRING" id="58343.AQJ46_43740"/>
<protein>
    <submittedName>
        <fullName evidence="2">Uncharacterized protein</fullName>
    </submittedName>
</protein>
<dbReference type="EMBL" id="LMWU01000062">
    <property type="protein sequence ID" value="KUN58306.1"/>
    <property type="molecule type" value="Genomic_DNA"/>
</dbReference>
<gene>
    <name evidence="2" type="ORF">AQJ46_43740</name>
</gene>
<proteinExistence type="predicted"/>
<feature type="compositionally biased region" description="Low complexity" evidence="1">
    <location>
        <begin position="75"/>
        <end position="85"/>
    </location>
</feature>
<dbReference type="Proteomes" id="UP000053669">
    <property type="component" value="Unassembled WGS sequence"/>
</dbReference>
<reference evidence="2 3" key="1">
    <citation type="submission" date="2015-10" db="EMBL/GenBank/DDBJ databases">
        <title>Draft genome sequence of Streptomyces canus DSM 40017, type strain for the species Streptomyces canus.</title>
        <authorList>
            <person name="Ruckert C."/>
            <person name="Winkler A."/>
            <person name="Kalinowski J."/>
            <person name="Kampfer P."/>
            <person name="Glaeser S."/>
        </authorList>
    </citation>
    <scope>NUCLEOTIDE SEQUENCE [LARGE SCALE GENOMIC DNA]</scope>
    <source>
        <strain evidence="2 3">DSM 40017</strain>
    </source>
</reference>
<comment type="caution">
    <text evidence="2">The sequence shown here is derived from an EMBL/GenBank/DDBJ whole genome shotgun (WGS) entry which is preliminary data.</text>
</comment>
<evidence type="ECO:0000313" key="2">
    <source>
        <dbReference type="EMBL" id="KUN58306.1"/>
    </source>
</evidence>
<evidence type="ECO:0000313" key="3">
    <source>
        <dbReference type="Proteomes" id="UP000053669"/>
    </source>
</evidence>
<organism evidence="2 3">
    <name type="scientific">Streptomyces canus</name>
    <dbReference type="NCBI Taxonomy" id="58343"/>
    <lineage>
        <taxon>Bacteria</taxon>
        <taxon>Bacillati</taxon>
        <taxon>Actinomycetota</taxon>
        <taxon>Actinomycetes</taxon>
        <taxon>Kitasatosporales</taxon>
        <taxon>Streptomycetaceae</taxon>
        <taxon>Streptomyces</taxon>
        <taxon>Streptomyces aurantiacus group</taxon>
    </lineage>
</organism>
<accession>A0A117QWS0</accession>
<dbReference type="AlphaFoldDB" id="A0A117QWS0"/>
<dbReference type="RefSeq" id="WP_059210920.1">
    <property type="nucleotide sequence ID" value="NZ_KQ948676.1"/>
</dbReference>